<name>A0A819AYR6_9BILA</name>
<dbReference type="OrthoDB" id="10055595at2759"/>
<dbReference type="EMBL" id="CAJOAZ010007450">
    <property type="protein sequence ID" value="CAF4162879.1"/>
    <property type="molecule type" value="Genomic_DNA"/>
</dbReference>
<protein>
    <submittedName>
        <fullName evidence="5">Uncharacterized protein</fullName>
    </submittedName>
</protein>
<dbReference type="AlphaFoldDB" id="A0A819AYR6"/>
<dbReference type="EMBL" id="CAJNOE010000932">
    <property type="protein sequence ID" value="CAF1361110.1"/>
    <property type="molecule type" value="Genomic_DNA"/>
</dbReference>
<dbReference type="EMBL" id="CAJOAY010000117">
    <property type="protein sequence ID" value="CAF3545037.1"/>
    <property type="molecule type" value="Genomic_DNA"/>
</dbReference>
<organism evidence="5 7">
    <name type="scientific">Adineta steineri</name>
    <dbReference type="NCBI Taxonomy" id="433720"/>
    <lineage>
        <taxon>Eukaryota</taxon>
        <taxon>Metazoa</taxon>
        <taxon>Spiralia</taxon>
        <taxon>Gnathifera</taxon>
        <taxon>Rotifera</taxon>
        <taxon>Eurotatoria</taxon>
        <taxon>Bdelloidea</taxon>
        <taxon>Adinetida</taxon>
        <taxon>Adinetidae</taxon>
        <taxon>Adineta</taxon>
    </lineage>
</organism>
<dbReference type="EMBL" id="CAJOBB010000977">
    <property type="protein sequence ID" value="CAF3787810.1"/>
    <property type="molecule type" value="Genomic_DNA"/>
</dbReference>
<dbReference type="Proteomes" id="UP000663845">
    <property type="component" value="Unassembled WGS sequence"/>
</dbReference>
<comment type="caution">
    <text evidence="5">The sequence shown here is derived from an EMBL/GenBank/DDBJ whole genome shotgun (WGS) entry which is preliminary data.</text>
</comment>
<evidence type="ECO:0000313" key="4">
    <source>
        <dbReference type="EMBL" id="CAF3545037.1"/>
    </source>
</evidence>
<evidence type="ECO:0000313" key="7">
    <source>
        <dbReference type="Proteomes" id="UP000663868"/>
    </source>
</evidence>
<evidence type="ECO:0000313" key="6">
    <source>
        <dbReference type="EMBL" id="CAF4162879.1"/>
    </source>
</evidence>
<dbReference type="Proteomes" id="UP000663881">
    <property type="component" value="Unassembled WGS sequence"/>
</dbReference>
<dbReference type="Proteomes" id="UP000663844">
    <property type="component" value="Unassembled WGS sequence"/>
</dbReference>
<dbReference type="EMBL" id="CAJNOG010001303">
    <property type="protein sequence ID" value="CAF1430652.1"/>
    <property type="molecule type" value="Genomic_DNA"/>
</dbReference>
<sequence length="577" mass="67124">MLLNKYLWHIHMDNNTKSLSMFNDNCQNVLKRVGLRIVSIRISLRNVINGWSIISSSLHHHQTTLLRHLHLIDIEPAEFNKLINNRFVKQLHTLVIELTEYSVFHSQREEGAYLAKVCSQLPDLRICRLPFDFCRFGRKNLSNARASLLLNLPNISSTIYLHTLTVGINTFRFLERLVICIPNIQNLSFGIQHEDIYEDENLDLTQMPSPIDARQLRYLFRLSMNCEDKISFHKAVALLSSVFGQLTHLSLKLLATTSISDRLIITGDTIQNLCINRLKSSTFYRFDLLVHVKNDLEEKKILNSFLNAPFVNQSEQRSKKIIQEIDDWSVCENSYCFTLSTLPYNEIKIPSYLFPTKPNKTYEISMKAIDLFPHANELVLRACKQKNCFSEFGNCQSFISSLIPWTLIRKISIEENVNITAIELESILQMASHVHTLSIADFRGYLSRAILHNHNDLGTRVNKQIDSFDTDDCSLRLHNAKDFCKLISYRLPNLRELSFSIYEVFRGEDKSTKKIIDLIHFLVDHLQQLVFLSIIISSETNSKTRCFPHKIRRQLYEQPLNRSYRLKCSSQLIQIWL</sequence>
<gene>
    <name evidence="1" type="ORF">IZO911_LOCUS37324</name>
    <name evidence="2" type="ORF">JYZ213_LOCUS39547</name>
    <name evidence="5" type="ORF">KXQ929_LOCUS16272</name>
    <name evidence="4" type="ORF">OKA104_LOCUS3794</name>
    <name evidence="6" type="ORF">OXD698_LOCUS38710</name>
    <name evidence="3" type="ORF">VCS650_LOCUS38572</name>
</gene>
<dbReference type="EMBL" id="CAJNON010001163">
    <property type="protein sequence ID" value="CAF1435676.1"/>
    <property type="molecule type" value="Genomic_DNA"/>
</dbReference>
<proteinExistence type="predicted"/>
<dbReference type="Proteomes" id="UP000663868">
    <property type="component" value="Unassembled WGS sequence"/>
</dbReference>
<dbReference type="Proteomes" id="UP000663891">
    <property type="component" value="Unassembled WGS sequence"/>
</dbReference>
<evidence type="ECO:0000313" key="1">
    <source>
        <dbReference type="EMBL" id="CAF1361110.1"/>
    </source>
</evidence>
<accession>A0A819AYR6</accession>
<reference evidence="5" key="1">
    <citation type="submission" date="2021-02" db="EMBL/GenBank/DDBJ databases">
        <authorList>
            <person name="Nowell W R."/>
        </authorList>
    </citation>
    <scope>NUCLEOTIDE SEQUENCE</scope>
</reference>
<dbReference type="Proteomes" id="UP000663860">
    <property type="component" value="Unassembled WGS sequence"/>
</dbReference>
<evidence type="ECO:0000313" key="5">
    <source>
        <dbReference type="EMBL" id="CAF3787810.1"/>
    </source>
</evidence>
<evidence type="ECO:0000313" key="2">
    <source>
        <dbReference type="EMBL" id="CAF1430652.1"/>
    </source>
</evidence>
<evidence type="ECO:0000313" key="3">
    <source>
        <dbReference type="EMBL" id="CAF1435676.1"/>
    </source>
</evidence>